<proteinExistence type="predicted"/>
<dbReference type="AlphaFoldDB" id="A0A2A3K0J1"/>
<protein>
    <submittedName>
        <fullName evidence="2">FixH family protein</fullName>
    </submittedName>
    <submittedName>
        <fullName evidence="3">Nitrogen fixation protein FixH</fullName>
    </submittedName>
</protein>
<keyword evidence="1" id="KW-0812">Transmembrane</keyword>
<dbReference type="OrthoDB" id="1495896at2"/>
<dbReference type="InterPro" id="IPR018037">
    <property type="entry name" value="FixH_proteobacterial"/>
</dbReference>
<reference evidence="3" key="1">
    <citation type="submission" date="2017-09" db="EMBL/GenBank/DDBJ databases">
        <title>Yangia sp. SAOS 153D whole genome sequencing.</title>
        <authorList>
            <person name="Verma A."/>
            <person name="Krishnamurthi S."/>
        </authorList>
    </citation>
    <scope>NUCLEOTIDE SEQUENCE [LARGE SCALE GENOMIC DNA]</scope>
    <source>
        <strain evidence="3">SAOS 153D</strain>
    </source>
</reference>
<evidence type="ECO:0000256" key="1">
    <source>
        <dbReference type="SAM" id="Phobius"/>
    </source>
</evidence>
<dbReference type="InterPro" id="IPR008620">
    <property type="entry name" value="FixH"/>
</dbReference>
<evidence type="ECO:0000313" key="2">
    <source>
        <dbReference type="EMBL" id="MCT4370165.1"/>
    </source>
</evidence>
<dbReference type="PIRSF" id="PIRSF011386">
    <property type="entry name" value="FixH"/>
    <property type="match status" value="1"/>
</dbReference>
<keyword evidence="4" id="KW-1185">Reference proteome</keyword>
<organism evidence="3">
    <name type="scientific">Alloyangia mangrovi</name>
    <dbReference type="NCBI Taxonomy" id="1779329"/>
    <lineage>
        <taxon>Bacteria</taxon>
        <taxon>Pseudomonadati</taxon>
        <taxon>Pseudomonadota</taxon>
        <taxon>Alphaproteobacteria</taxon>
        <taxon>Rhodobacterales</taxon>
        <taxon>Roseobacteraceae</taxon>
        <taxon>Alloyangia</taxon>
    </lineage>
</organism>
<accession>A0A2A3K0J1</accession>
<keyword evidence="1" id="KW-1133">Transmembrane helix</keyword>
<reference evidence="2" key="3">
    <citation type="submission" date="2024-05" db="EMBL/GenBank/DDBJ databases">
        <title>Yangia mangrovi SAOS 153D genome.</title>
        <authorList>
            <person name="Verma A."/>
            <person name="Pal Y."/>
            <person name="Sundharam S."/>
            <person name="Bisht B."/>
            <person name="Srinivasan K."/>
        </authorList>
    </citation>
    <scope>NUCLEOTIDE SEQUENCE</scope>
    <source>
        <strain evidence="2">SAOS 153D</strain>
    </source>
</reference>
<gene>
    <name evidence="2" type="ORF">CLG85_007430</name>
    <name evidence="3" type="ORF">CLG85_03120</name>
</gene>
<dbReference type="Proteomes" id="UP000217448">
    <property type="component" value="Unassembled WGS sequence"/>
</dbReference>
<keyword evidence="1" id="KW-0472">Membrane</keyword>
<reference evidence="4" key="2">
    <citation type="submission" date="2023-07" db="EMBL/GenBank/DDBJ databases">
        <title>Yangia mangrovi SAOS 153D genome.</title>
        <authorList>
            <person name="Verma A."/>
            <person name="Pal Y."/>
            <person name="Sundharam S."/>
            <person name="Bisht B."/>
            <person name="Srinivasan K."/>
        </authorList>
    </citation>
    <scope>NUCLEOTIDE SEQUENCE [LARGE SCALE GENOMIC DNA]</scope>
    <source>
        <strain evidence="4">SAOS 153D</strain>
    </source>
</reference>
<sequence length="157" mass="17534">MTEAQDSGRKLTGWHVLAIFGGAFGVIIAVNIALAYNAIATFPGLEVPNSYVASQTFDTRRAEQDALHWTAHAEPREDAVVLRFTDAEGQPVKPAELNARLGRSTHVKDDHEPEFFWDGRQFVAADDLAPGHWNVWVKARAEDGTLFEQRLEFFIRG</sequence>
<name>A0A2A3K0J1_9RHOB</name>
<evidence type="ECO:0000313" key="4">
    <source>
        <dbReference type="Proteomes" id="UP000217448"/>
    </source>
</evidence>
<dbReference type="EMBL" id="NTHN01000031">
    <property type="protein sequence ID" value="PBD20617.1"/>
    <property type="molecule type" value="Genomic_DNA"/>
</dbReference>
<feature type="transmembrane region" description="Helical" evidence="1">
    <location>
        <begin position="12"/>
        <end position="36"/>
    </location>
</feature>
<dbReference type="Pfam" id="PF05751">
    <property type="entry name" value="FixH"/>
    <property type="match status" value="1"/>
</dbReference>
<dbReference type="EMBL" id="NTHN02000010">
    <property type="protein sequence ID" value="MCT4370165.1"/>
    <property type="molecule type" value="Genomic_DNA"/>
</dbReference>
<dbReference type="RefSeq" id="WP_095880943.1">
    <property type="nucleotide sequence ID" value="NZ_NTHN02000010.1"/>
</dbReference>
<evidence type="ECO:0000313" key="3">
    <source>
        <dbReference type="EMBL" id="PBD20617.1"/>
    </source>
</evidence>
<comment type="caution">
    <text evidence="3">The sequence shown here is derived from an EMBL/GenBank/DDBJ whole genome shotgun (WGS) entry which is preliminary data.</text>
</comment>